<dbReference type="InterPro" id="IPR005801">
    <property type="entry name" value="ADC_synthase"/>
</dbReference>
<dbReference type="InterPro" id="IPR001544">
    <property type="entry name" value="Aminotrans_IV"/>
</dbReference>
<protein>
    <submittedName>
        <fullName evidence="3">Aminodeoxychorismate synthase component 1</fullName>
        <ecNumber evidence="3">2.6.1.85</ecNumber>
    </submittedName>
</protein>
<dbReference type="PANTHER" id="PTHR11236:SF50">
    <property type="entry name" value="AMINODEOXYCHORISMATE SYNTHASE COMPONENT 1"/>
    <property type="match status" value="1"/>
</dbReference>
<proteinExistence type="predicted"/>
<dbReference type="Gene3D" id="3.60.120.10">
    <property type="entry name" value="Anthranilate synthase"/>
    <property type="match status" value="1"/>
</dbReference>
<keyword evidence="4" id="KW-1185">Reference proteome</keyword>
<keyword evidence="3" id="KW-0032">Aminotransferase</keyword>
<dbReference type="GO" id="GO:0046820">
    <property type="term" value="F:4-amino-4-deoxychorismate synthase activity"/>
    <property type="evidence" value="ECO:0007669"/>
    <property type="project" value="UniProtKB-EC"/>
</dbReference>
<organism evidence="3 4">
    <name type="scientific">Polaromonas vacuolata</name>
    <dbReference type="NCBI Taxonomy" id="37448"/>
    <lineage>
        <taxon>Bacteria</taxon>
        <taxon>Pseudomonadati</taxon>
        <taxon>Pseudomonadota</taxon>
        <taxon>Betaproteobacteria</taxon>
        <taxon>Burkholderiales</taxon>
        <taxon>Comamonadaceae</taxon>
        <taxon>Polaromonas</taxon>
    </lineage>
</organism>
<dbReference type="InterPro" id="IPR043131">
    <property type="entry name" value="BCAT-like_N"/>
</dbReference>
<dbReference type="AlphaFoldDB" id="A0A6H2HCP7"/>
<dbReference type="InterPro" id="IPR019999">
    <property type="entry name" value="Anth_synth_I-like"/>
</dbReference>
<dbReference type="PANTHER" id="PTHR11236">
    <property type="entry name" value="AMINOBENZOATE/ANTHRANILATE SYNTHASE"/>
    <property type="match status" value="1"/>
</dbReference>
<reference evidence="3 4" key="1">
    <citation type="submission" date="2020-04" db="EMBL/GenBank/DDBJ databases">
        <title>Complete genome of a Psychrophilic, Marine, Gas Vacuolate Bacterium Polaromonas vacuolata KCTC 22033T.</title>
        <authorList>
            <person name="Hwang K."/>
            <person name="Kim K.M."/>
        </authorList>
    </citation>
    <scope>NUCLEOTIDE SEQUENCE [LARGE SCALE GENOMIC DNA]</scope>
    <source>
        <strain evidence="3 4">KCTC 22033</strain>
    </source>
</reference>
<feature type="domain" description="Chorismate-utilising enzyme C-terminal" evidence="2">
    <location>
        <begin position="125"/>
        <end position="366"/>
    </location>
</feature>
<name>A0A6H2HCP7_9BURK</name>
<feature type="region of interest" description="Disordered" evidence="1">
    <location>
        <begin position="367"/>
        <end position="390"/>
    </location>
</feature>
<dbReference type="InterPro" id="IPR036038">
    <property type="entry name" value="Aminotransferase-like"/>
</dbReference>
<dbReference type="Pfam" id="PF00425">
    <property type="entry name" value="Chorismate_bind"/>
    <property type="match status" value="1"/>
</dbReference>
<evidence type="ECO:0000313" key="4">
    <source>
        <dbReference type="Proteomes" id="UP000502041"/>
    </source>
</evidence>
<evidence type="ECO:0000256" key="1">
    <source>
        <dbReference type="SAM" id="MobiDB-lite"/>
    </source>
</evidence>
<dbReference type="KEGG" id="pvac:HC248_02866"/>
<dbReference type="PRINTS" id="PR00095">
    <property type="entry name" value="ANTSNTHASEI"/>
</dbReference>
<dbReference type="Pfam" id="PF01063">
    <property type="entry name" value="Aminotran_4"/>
    <property type="match status" value="1"/>
</dbReference>
<dbReference type="Gene3D" id="3.30.470.10">
    <property type="match status" value="1"/>
</dbReference>
<dbReference type="SUPFAM" id="SSF56322">
    <property type="entry name" value="ADC synthase"/>
    <property type="match status" value="1"/>
</dbReference>
<keyword evidence="3" id="KW-0808">Transferase</keyword>
<dbReference type="InterPro" id="IPR043132">
    <property type="entry name" value="BCAT-like_C"/>
</dbReference>
<sequence length="638" mass="70149">MTHASAAQQVRAFIDFPPDNAKGQRLRARFESPLALLTAWLPEQVLPLLAELENHAAQGHWCLGALAYEAASAFDAKLISHPARPGWPLAQFAVFDTALPWPAGDASSQSMDAEANPAWQFSMTERDYASKVESARQAMAAGDCYQINLTGRLEADFSGDVADWMARLQAAQPDGYALWLDWGDRQFLSASPELFFDWRPDTSSNAAKTAAAGYLSCKPMKGTAPRNADPVQDAAAKQTLADSDKERAENVMIVDLLRSDMGRIAVAGSVQVEQLFEIQALPTVWQMTSTITARTRPATTLVDIFSALFPCGSITGAPKASAMQWITRLEDGARGVYCGAAGVIKPGGAATFNVPIRSVMLEKNPHQLQSEQQNSLKNSPQKSAQDTAKSSELNTAWQAVYGVGSGITFYANAKDEWIELAHKSRLLERSTQAFDVLETLRLEEGNYWLLELHQARMAQSASYFGYRWDKLEVTAALQALAQKHNAGCWRVRLCTSRSGAISLAAFALEVTPEPVFFKINLDALDTRSSNAEFVQHKTTRRQHYDQRLLPDCFDTLLLNERGEFTEFTRGCLALRIDGEWLTPALQSGLLPSTYRTYLIAEKRISQAVLTPADLQRADGVAFFNSVRGWLAAKIAPGT</sequence>
<accession>A0A6H2HCP7</accession>
<dbReference type="Gene3D" id="3.20.10.10">
    <property type="entry name" value="D-amino Acid Aminotransferase, subunit A, domain 2"/>
    <property type="match status" value="1"/>
</dbReference>
<dbReference type="InterPro" id="IPR015890">
    <property type="entry name" value="Chorismate_C"/>
</dbReference>
<dbReference type="RefSeq" id="WP_238342642.1">
    <property type="nucleotide sequence ID" value="NZ_CP051461.1"/>
</dbReference>
<dbReference type="EC" id="2.6.1.85" evidence="3"/>
<dbReference type="Proteomes" id="UP000502041">
    <property type="component" value="Chromosome"/>
</dbReference>
<evidence type="ECO:0000259" key="2">
    <source>
        <dbReference type="Pfam" id="PF00425"/>
    </source>
</evidence>
<dbReference type="SUPFAM" id="SSF56752">
    <property type="entry name" value="D-aminoacid aminotransferase-like PLP-dependent enzymes"/>
    <property type="match status" value="1"/>
</dbReference>
<dbReference type="EMBL" id="CP051461">
    <property type="protein sequence ID" value="QJC57537.1"/>
    <property type="molecule type" value="Genomic_DNA"/>
</dbReference>
<dbReference type="GO" id="GO:0000162">
    <property type="term" value="P:L-tryptophan biosynthetic process"/>
    <property type="evidence" value="ECO:0007669"/>
    <property type="project" value="TreeGrafter"/>
</dbReference>
<gene>
    <name evidence="3" type="primary">pabB</name>
    <name evidence="3" type="ORF">HC248_02866</name>
</gene>
<evidence type="ECO:0000313" key="3">
    <source>
        <dbReference type="EMBL" id="QJC57537.1"/>
    </source>
</evidence>